<feature type="compositionally biased region" description="Basic and acidic residues" evidence="1">
    <location>
        <begin position="127"/>
        <end position="140"/>
    </location>
</feature>
<evidence type="ECO:0000256" key="1">
    <source>
        <dbReference type="SAM" id="MobiDB-lite"/>
    </source>
</evidence>
<feature type="compositionally biased region" description="Polar residues" evidence="1">
    <location>
        <begin position="103"/>
        <end position="126"/>
    </location>
</feature>
<feature type="compositionally biased region" description="Polar residues" evidence="1">
    <location>
        <begin position="83"/>
        <end position="94"/>
    </location>
</feature>
<dbReference type="EMBL" id="RJVU01019258">
    <property type="protein sequence ID" value="ROL51037.1"/>
    <property type="molecule type" value="Genomic_DNA"/>
</dbReference>
<proteinExistence type="predicted"/>
<name>A0A3N0YXJ9_ANAGA</name>
<keyword evidence="3" id="KW-1185">Reference proteome</keyword>
<sequence length="140" mass="15013">MNTGSGSSSRMDIGAGSHTWSDLAGFSSGSTVGSCLVHGHGKCNFRMNTGSGSVRIEGNDQNQDKTQPTEQWTTKAELREQGTTKVKPTEQGTTKAELREQGTTKVEPTEQGTTKAELTEQGTTKAKPTEHRTTKVEPTE</sequence>
<dbReference type="AlphaFoldDB" id="A0A3N0YXJ9"/>
<accession>A0A3N0YXJ9</accession>
<dbReference type="Proteomes" id="UP000281406">
    <property type="component" value="Unassembled WGS sequence"/>
</dbReference>
<feature type="region of interest" description="Disordered" evidence="1">
    <location>
        <begin position="44"/>
        <end position="140"/>
    </location>
</feature>
<evidence type="ECO:0000313" key="3">
    <source>
        <dbReference type="Proteomes" id="UP000281406"/>
    </source>
</evidence>
<evidence type="ECO:0000313" key="2">
    <source>
        <dbReference type="EMBL" id="ROL51037.1"/>
    </source>
</evidence>
<protein>
    <submittedName>
        <fullName evidence="2">Salivary glue protein Sgs-3</fullName>
    </submittedName>
</protein>
<gene>
    <name evidence="2" type="ORF">DPX16_14568</name>
</gene>
<organism evidence="2 3">
    <name type="scientific">Anabarilius grahami</name>
    <name type="common">Kanglang fish</name>
    <name type="synonym">Barilius grahami</name>
    <dbReference type="NCBI Taxonomy" id="495550"/>
    <lineage>
        <taxon>Eukaryota</taxon>
        <taxon>Metazoa</taxon>
        <taxon>Chordata</taxon>
        <taxon>Craniata</taxon>
        <taxon>Vertebrata</taxon>
        <taxon>Euteleostomi</taxon>
        <taxon>Actinopterygii</taxon>
        <taxon>Neopterygii</taxon>
        <taxon>Teleostei</taxon>
        <taxon>Ostariophysi</taxon>
        <taxon>Cypriniformes</taxon>
        <taxon>Xenocyprididae</taxon>
        <taxon>Xenocypridinae</taxon>
        <taxon>Xenocypridinae incertae sedis</taxon>
        <taxon>Anabarilius</taxon>
    </lineage>
</organism>
<comment type="caution">
    <text evidence="2">The sequence shown here is derived from an EMBL/GenBank/DDBJ whole genome shotgun (WGS) entry which is preliminary data.</text>
</comment>
<reference evidence="2 3" key="1">
    <citation type="submission" date="2018-10" db="EMBL/GenBank/DDBJ databases">
        <title>Genome assembly for a Yunnan-Guizhou Plateau 3E fish, Anabarilius grahami (Regan), and its evolutionary and genetic applications.</title>
        <authorList>
            <person name="Jiang W."/>
        </authorList>
    </citation>
    <scope>NUCLEOTIDE SEQUENCE [LARGE SCALE GENOMIC DNA]</scope>
    <source>
        <strain evidence="2">AG-KIZ</strain>
        <tissue evidence="2">Muscle</tissue>
    </source>
</reference>
<feature type="compositionally biased region" description="Polar residues" evidence="1">
    <location>
        <begin position="59"/>
        <end position="74"/>
    </location>
</feature>